<dbReference type="AlphaFoldDB" id="A0A067N7L6"/>
<organism evidence="1 2">
    <name type="scientific">Pleurotus ostreatus (strain PC15)</name>
    <name type="common">Oyster mushroom</name>
    <dbReference type="NCBI Taxonomy" id="1137138"/>
    <lineage>
        <taxon>Eukaryota</taxon>
        <taxon>Fungi</taxon>
        <taxon>Dikarya</taxon>
        <taxon>Basidiomycota</taxon>
        <taxon>Agaricomycotina</taxon>
        <taxon>Agaricomycetes</taxon>
        <taxon>Agaricomycetidae</taxon>
        <taxon>Agaricales</taxon>
        <taxon>Pleurotineae</taxon>
        <taxon>Pleurotaceae</taxon>
        <taxon>Pleurotus</taxon>
    </lineage>
</organism>
<gene>
    <name evidence="1" type="ORF">PLEOSDRAFT_1110043</name>
</gene>
<reference evidence="2" key="1">
    <citation type="journal article" date="2014" name="Proc. Natl. Acad. Sci. U.S.A.">
        <title>Extensive sampling of basidiomycete genomes demonstrates inadequacy of the white-rot/brown-rot paradigm for wood decay fungi.</title>
        <authorList>
            <person name="Riley R."/>
            <person name="Salamov A.A."/>
            <person name="Brown D.W."/>
            <person name="Nagy L.G."/>
            <person name="Floudas D."/>
            <person name="Held B.W."/>
            <person name="Levasseur A."/>
            <person name="Lombard V."/>
            <person name="Morin E."/>
            <person name="Otillar R."/>
            <person name="Lindquist E.A."/>
            <person name="Sun H."/>
            <person name="LaButti K.M."/>
            <person name="Schmutz J."/>
            <person name="Jabbour D."/>
            <person name="Luo H."/>
            <person name="Baker S.E."/>
            <person name="Pisabarro A.G."/>
            <person name="Walton J.D."/>
            <person name="Blanchette R.A."/>
            <person name="Henrissat B."/>
            <person name="Martin F."/>
            <person name="Cullen D."/>
            <person name="Hibbett D.S."/>
            <person name="Grigoriev I.V."/>
        </authorList>
    </citation>
    <scope>NUCLEOTIDE SEQUENCE [LARGE SCALE GENOMIC DNA]</scope>
    <source>
        <strain evidence="2">PC15</strain>
    </source>
</reference>
<name>A0A067N7L6_PLEO1</name>
<dbReference type="EMBL" id="KL198014">
    <property type="protein sequence ID" value="KDQ22955.1"/>
    <property type="molecule type" value="Genomic_DNA"/>
</dbReference>
<proteinExistence type="predicted"/>
<dbReference type="InParanoid" id="A0A067N7L6"/>
<dbReference type="VEuPathDB" id="FungiDB:PLEOSDRAFT_1110043"/>
<sequence length="362" mass="39894">MAWDDVDEMAREAEYRQQEAHIEITRIFSFGTSTCRVVVRRQQWYCSAKFNQSITLGFASSDDCIRFIQQDMSKLQNRDVGSRRYITDADRDDQHTIIDDVCHTVAPFTFDHRHAQTIAIQRALSRSEFEEEFTEPKSKSTLIHHSTSTSTPHGGDPACRCYLILKLSVLTWTYELSAAYIHSFEWSATNIPSACPSGACSFRNLSNLHLNFPSTPSEDNCDSRNSAALAFTVAASGIQGLTGTNSVAAGNSVTITSEHRNIRVNFPNARTVTVNINFISGDAYFGAISSSNIGGANNMNTPLTMLMKHSSTAVSGSPIGVDSASALGSRIIRAWHLYRTPGNIYNTIRLLSLHTSSVVSSM</sequence>
<dbReference type="HOGENOM" id="CLU_053897_0_0_1"/>
<protein>
    <submittedName>
        <fullName evidence="1">Uncharacterized protein</fullName>
    </submittedName>
</protein>
<evidence type="ECO:0000313" key="1">
    <source>
        <dbReference type="EMBL" id="KDQ22955.1"/>
    </source>
</evidence>
<evidence type="ECO:0000313" key="2">
    <source>
        <dbReference type="Proteomes" id="UP000027073"/>
    </source>
</evidence>
<dbReference type="Proteomes" id="UP000027073">
    <property type="component" value="Unassembled WGS sequence"/>
</dbReference>
<accession>A0A067N7L6</accession>